<evidence type="ECO:0000313" key="4">
    <source>
        <dbReference type="EMBL" id="SDM20602.1"/>
    </source>
</evidence>
<evidence type="ECO:0000256" key="2">
    <source>
        <dbReference type="ARBA" id="ARBA00023002"/>
    </source>
</evidence>
<name>A0A1G9RBA1_9BACT</name>
<evidence type="ECO:0000313" key="5">
    <source>
        <dbReference type="Proteomes" id="UP000198510"/>
    </source>
</evidence>
<dbReference type="PRINTS" id="PR00469">
    <property type="entry name" value="PNDRDTASEII"/>
</dbReference>
<proteinExistence type="predicted"/>
<keyword evidence="1" id="KW-0285">Flavoprotein</keyword>
<feature type="domain" description="FAD/NAD(P)-binding" evidence="3">
    <location>
        <begin position="6"/>
        <end position="284"/>
    </location>
</feature>
<dbReference type="Proteomes" id="UP000198510">
    <property type="component" value="Unassembled WGS sequence"/>
</dbReference>
<keyword evidence="5" id="KW-1185">Reference proteome</keyword>
<dbReference type="OrthoDB" id="9806179at2"/>
<dbReference type="InterPro" id="IPR023753">
    <property type="entry name" value="FAD/NAD-binding_dom"/>
</dbReference>
<organism evidence="4 5">
    <name type="scientific">Catalinimonas alkaloidigena</name>
    <dbReference type="NCBI Taxonomy" id="1075417"/>
    <lineage>
        <taxon>Bacteria</taxon>
        <taxon>Pseudomonadati</taxon>
        <taxon>Bacteroidota</taxon>
        <taxon>Cytophagia</taxon>
        <taxon>Cytophagales</taxon>
        <taxon>Catalimonadaceae</taxon>
        <taxon>Catalinimonas</taxon>
    </lineage>
</organism>
<dbReference type="RefSeq" id="WP_089686644.1">
    <property type="nucleotide sequence ID" value="NZ_FNFO01000011.1"/>
</dbReference>
<dbReference type="PANTHER" id="PTHR48105">
    <property type="entry name" value="THIOREDOXIN REDUCTASE 1-RELATED-RELATED"/>
    <property type="match status" value="1"/>
</dbReference>
<evidence type="ECO:0000259" key="3">
    <source>
        <dbReference type="Pfam" id="PF07992"/>
    </source>
</evidence>
<dbReference type="STRING" id="1075417.SAMN05421823_111102"/>
<reference evidence="4 5" key="1">
    <citation type="submission" date="2016-10" db="EMBL/GenBank/DDBJ databases">
        <authorList>
            <person name="de Groot N.N."/>
        </authorList>
    </citation>
    <scope>NUCLEOTIDE SEQUENCE [LARGE SCALE GENOMIC DNA]</scope>
    <source>
        <strain evidence="4 5">DSM 25186</strain>
    </source>
</reference>
<evidence type="ECO:0000256" key="1">
    <source>
        <dbReference type="ARBA" id="ARBA00022630"/>
    </source>
</evidence>
<dbReference type="Gene3D" id="3.50.50.60">
    <property type="entry name" value="FAD/NAD(P)-binding domain"/>
    <property type="match status" value="2"/>
</dbReference>
<gene>
    <name evidence="4" type="ORF">SAMN05421823_111102</name>
</gene>
<accession>A0A1G9RBA1</accession>
<sequence length="301" mass="32270">MKQDLEVVIIGGSYAGLSAAMTLGRALRRTLVIDAGEPCNRQTPHSHNFLTRDGATPAELATAARQQATAYPSVSFRHDRVVAASKAEAGFEITTQQGERITAQKVVLATGIKDQILPLPGFAECWGISVIHCPYCHGYEVHGRRIGLLANGDRGFDMARLIQHWNPALTLFTNGPATLTAEQQAQLRQWGVDLVETPLVALDHRNGYLQQIRLHDGTTFALTALYAQVPFSLPTHLTDGLGCTLTDLGLIQTGPGGGTSVPGLYAAGDVTTPFRSVAMAGASGNLAGAFINHELIHEKWQ</sequence>
<dbReference type="EMBL" id="FNFO01000011">
    <property type="protein sequence ID" value="SDM20602.1"/>
    <property type="molecule type" value="Genomic_DNA"/>
</dbReference>
<dbReference type="SUPFAM" id="SSF51905">
    <property type="entry name" value="FAD/NAD(P)-binding domain"/>
    <property type="match status" value="1"/>
</dbReference>
<dbReference type="AlphaFoldDB" id="A0A1G9RBA1"/>
<dbReference type="InterPro" id="IPR036188">
    <property type="entry name" value="FAD/NAD-bd_sf"/>
</dbReference>
<dbReference type="InterPro" id="IPR050097">
    <property type="entry name" value="Ferredoxin-NADP_redctase_2"/>
</dbReference>
<dbReference type="PRINTS" id="PR00368">
    <property type="entry name" value="FADPNR"/>
</dbReference>
<protein>
    <submittedName>
        <fullName evidence="4">Thioredoxin reductase</fullName>
    </submittedName>
</protein>
<keyword evidence="2" id="KW-0560">Oxidoreductase</keyword>
<dbReference type="Pfam" id="PF07992">
    <property type="entry name" value="Pyr_redox_2"/>
    <property type="match status" value="1"/>
</dbReference>
<dbReference type="GO" id="GO:0016491">
    <property type="term" value="F:oxidoreductase activity"/>
    <property type="evidence" value="ECO:0007669"/>
    <property type="project" value="UniProtKB-KW"/>
</dbReference>